<evidence type="ECO:0000313" key="3">
    <source>
        <dbReference type="Proteomes" id="UP000275076"/>
    </source>
</evidence>
<dbReference type="Proteomes" id="UP000275076">
    <property type="component" value="Unassembled WGS sequence"/>
</dbReference>
<dbReference type="InterPro" id="IPR021328">
    <property type="entry name" value="CotB-like"/>
</dbReference>
<dbReference type="SUPFAM" id="SSF158430">
    <property type="entry name" value="Bacillus cereus metalloprotein-like"/>
    <property type="match status" value="2"/>
</dbReference>
<accession>A0A3R9PNS1</accession>
<reference evidence="2 3" key="1">
    <citation type="submission" date="2018-10" db="EMBL/GenBank/DDBJ databases">
        <title>Draft genome sequence of Bacillus salarius IM0101, isolated from a hypersaline soil in Inner Mongolia, China.</title>
        <authorList>
            <person name="Yamprayoonswat W."/>
            <person name="Boonvisut S."/>
            <person name="Jumpathong W."/>
            <person name="Sittihan S."/>
            <person name="Ruangsuj P."/>
            <person name="Wanthongcharoen S."/>
            <person name="Thongpramul N."/>
            <person name="Pimmason S."/>
            <person name="Yu B."/>
            <person name="Yasawong M."/>
        </authorList>
    </citation>
    <scope>NUCLEOTIDE SEQUENCE [LARGE SCALE GENOMIC DNA]</scope>
    <source>
        <strain evidence="2 3">IM0101</strain>
    </source>
</reference>
<dbReference type="EMBL" id="RBVX01000002">
    <property type="protein sequence ID" value="RSL34899.1"/>
    <property type="molecule type" value="Genomic_DNA"/>
</dbReference>
<sequence>MNTNWEGTAIEEHLFWLQILGDHARFIHDTLAPSETEYIETAQAFIELFDQLLEVAGEDHTEETLENLTMNAKQASKDIRFFKLQIIQRQLTGKIKIELTPTFINHMVNEVEEYLRILSYLVNQEEPPVCHPLHHHLVWLLDAAGHADAITGSLDKIENNLKEQSRVFTNEFDHFYLKAVEMAGYLRANVETFPALNRLNSQVKLELDIFRSFLNELEEMGITTEMLGTLTPLMADHMSREECYYLWKLAESAYTENPDCNPAKHRVDP</sequence>
<dbReference type="Pfam" id="PF11155">
    <property type="entry name" value="DUF2935"/>
    <property type="match status" value="2"/>
</dbReference>
<keyword evidence="3" id="KW-1185">Reference proteome</keyword>
<organism evidence="2 3">
    <name type="scientific">Salibacterium salarium</name>
    <dbReference type="NCBI Taxonomy" id="284579"/>
    <lineage>
        <taxon>Bacteria</taxon>
        <taxon>Bacillati</taxon>
        <taxon>Bacillota</taxon>
        <taxon>Bacilli</taxon>
        <taxon>Bacillales</taxon>
        <taxon>Bacillaceae</taxon>
    </lineage>
</organism>
<dbReference type="Gene3D" id="1.20.1260.120">
    <property type="entry name" value="Protein of unknown function DUF2935"/>
    <property type="match status" value="1"/>
</dbReference>
<evidence type="ECO:0000256" key="1">
    <source>
        <dbReference type="SAM" id="Coils"/>
    </source>
</evidence>
<name>A0A3R9PNS1_9BACI</name>
<proteinExistence type="predicted"/>
<gene>
    <name evidence="2" type="ORF">D7Z54_03445</name>
</gene>
<dbReference type="RefSeq" id="WP_125554459.1">
    <property type="nucleotide sequence ID" value="NZ_RBVX01000002.1"/>
</dbReference>
<dbReference type="OrthoDB" id="1633927at2"/>
<feature type="coiled-coil region" evidence="1">
    <location>
        <begin position="58"/>
        <end position="85"/>
    </location>
</feature>
<keyword evidence="1" id="KW-0175">Coiled coil</keyword>
<evidence type="ECO:0000313" key="2">
    <source>
        <dbReference type="EMBL" id="RSL34899.1"/>
    </source>
</evidence>
<protein>
    <submittedName>
        <fullName evidence="2">DUF2935 domain-containing protein</fullName>
    </submittedName>
</protein>
<comment type="caution">
    <text evidence="2">The sequence shown here is derived from an EMBL/GenBank/DDBJ whole genome shotgun (WGS) entry which is preliminary data.</text>
</comment>
<dbReference type="AlphaFoldDB" id="A0A3R9PNS1"/>